<sequence length="169" mass="19034">MDMASSGYYYSPYQYQPAPYYYNYSPQQRASSVLVFLFLATISLLAASTLIALWESAVEILTHQLRGFVILSPVLVVIAVQLWVSSGGGGGLESLFQELVSEDQRDQFYYPYYRHRGASSSPWGVAVALALVLFLVTYKSSIHERWFWPVTAAFFTVVIVVHGRRAKIS</sequence>
<dbReference type="EMBL" id="BQKI01000008">
    <property type="protein sequence ID" value="GJN00623.1"/>
    <property type="molecule type" value="Genomic_DNA"/>
</dbReference>
<comment type="caution">
    <text evidence="2">The sequence shown here is derived from an EMBL/GenBank/DDBJ whole genome shotgun (WGS) entry which is preliminary data.</text>
</comment>
<dbReference type="Proteomes" id="UP001054889">
    <property type="component" value="Unassembled WGS sequence"/>
</dbReference>
<evidence type="ECO:0000313" key="3">
    <source>
        <dbReference type="Proteomes" id="UP001054889"/>
    </source>
</evidence>
<evidence type="ECO:0000256" key="1">
    <source>
        <dbReference type="SAM" id="Phobius"/>
    </source>
</evidence>
<keyword evidence="1" id="KW-0472">Membrane</keyword>
<keyword evidence="1" id="KW-1133">Transmembrane helix</keyword>
<keyword evidence="1" id="KW-0812">Transmembrane</keyword>
<dbReference type="PANTHER" id="PTHR33306">
    <property type="entry name" value="EXPRESSED PROTEIN-RELATED-RELATED"/>
    <property type="match status" value="1"/>
</dbReference>
<gene>
    <name evidence="2" type="primary">ga17819</name>
    <name evidence="2" type="ORF">PR202_ga17819</name>
</gene>
<proteinExistence type="predicted"/>
<reference evidence="2" key="1">
    <citation type="journal article" date="2018" name="DNA Res.">
        <title>Multiple hybrid de novo genome assembly of finger millet, an orphan allotetraploid crop.</title>
        <authorList>
            <person name="Hatakeyama M."/>
            <person name="Aluri S."/>
            <person name="Balachadran M.T."/>
            <person name="Sivarajan S.R."/>
            <person name="Patrignani A."/>
            <person name="Gruter S."/>
            <person name="Poveda L."/>
            <person name="Shimizu-Inatsugi R."/>
            <person name="Baeten J."/>
            <person name="Francoijs K.J."/>
            <person name="Nataraja K.N."/>
            <person name="Reddy Y.A.N."/>
            <person name="Phadnis S."/>
            <person name="Ravikumar R.L."/>
            <person name="Schlapbach R."/>
            <person name="Sreeman S.M."/>
            <person name="Shimizu K.K."/>
        </authorList>
    </citation>
    <scope>NUCLEOTIDE SEQUENCE</scope>
</reference>
<dbReference type="PANTHER" id="PTHR33306:SF27">
    <property type="entry name" value="OS06G0206900 PROTEIN"/>
    <property type="match status" value="1"/>
</dbReference>
<feature type="transmembrane region" description="Helical" evidence="1">
    <location>
        <begin position="33"/>
        <end position="53"/>
    </location>
</feature>
<evidence type="ECO:0000313" key="2">
    <source>
        <dbReference type="EMBL" id="GJN00623.1"/>
    </source>
</evidence>
<protein>
    <submittedName>
        <fullName evidence="2">Uncharacterized protein</fullName>
    </submittedName>
</protein>
<feature type="transmembrane region" description="Helical" evidence="1">
    <location>
        <begin position="120"/>
        <end position="138"/>
    </location>
</feature>
<keyword evidence="3" id="KW-1185">Reference proteome</keyword>
<accession>A0AAV5CRG0</accession>
<feature type="transmembrane region" description="Helical" evidence="1">
    <location>
        <begin position="145"/>
        <end position="163"/>
    </location>
</feature>
<name>A0AAV5CRG0_ELECO</name>
<reference evidence="2" key="2">
    <citation type="submission" date="2021-12" db="EMBL/GenBank/DDBJ databases">
        <title>Resequencing data analysis of finger millet.</title>
        <authorList>
            <person name="Hatakeyama M."/>
            <person name="Aluri S."/>
            <person name="Balachadran M.T."/>
            <person name="Sivarajan S.R."/>
            <person name="Poveda L."/>
            <person name="Shimizu-Inatsugi R."/>
            <person name="Schlapbach R."/>
            <person name="Sreeman S.M."/>
            <person name="Shimizu K.K."/>
        </authorList>
    </citation>
    <scope>NUCLEOTIDE SEQUENCE</scope>
</reference>
<organism evidence="2 3">
    <name type="scientific">Eleusine coracana subsp. coracana</name>
    <dbReference type="NCBI Taxonomy" id="191504"/>
    <lineage>
        <taxon>Eukaryota</taxon>
        <taxon>Viridiplantae</taxon>
        <taxon>Streptophyta</taxon>
        <taxon>Embryophyta</taxon>
        <taxon>Tracheophyta</taxon>
        <taxon>Spermatophyta</taxon>
        <taxon>Magnoliopsida</taxon>
        <taxon>Liliopsida</taxon>
        <taxon>Poales</taxon>
        <taxon>Poaceae</taxon>
        <taxon>PACMAD clade</taxon>
        <taxon>Chloridoideae</taxon>
        <taxon>Cynodonteae</taxon>
        <taxon>Eleusininae</taxon>
        <taxon>Eleusine</taxon>
    </lineage>
</organism>
<dbReference type="AlphaFoldDB" id="A0AAV5CRG0"/>